<comment type="caution">
    <text evidence="1">The sequence shown here is derived from an EMBL/GenBank/DDBJ whole genome shotgun (WGS) entry which is preliminary data.</text>
</comment>
<sequence>MELPISANGIAGVFSALFGSISLAIAKVVHICLKGKGKLSHILRTGPATTDPVFETWDEEDSMIMSWLWDSMNHPSMIHVFYELKVKAGATKQGDESITEYSTILQNMWQELDYYQVIEMQCASDAAVLKNFIEKEHGYDFLAGLNPKFDQVWIQIIGKDCIPSLAEGVISMTNNSTCELSEHINTLDLPPTQVRIKSPSIPSSESPPIDTLSIPQVYSRRKVTLEAIQAQEPQPQTSDPDAGIMKLGYNQSQGDHTLFVKHSTAKKVTALLVYVDDIIVTKMMKKKNMI</sequence>
<protein>
    <recommendedName>
        <fullName evidence="3">Retrotransposon gag domain-containing protein</fullName>
    </recommendedName>
</protein>
<evidence type="ECO:0008006" key="3">
    <source>
        <dbReference type="Google" id="ProtNLM"/>
    </source>
</evidence>
<reference evidence="1 2" key="1">
    <citation type="submission" date="2020-08" db="EMBL/GenBank/DDBJ databases">
        <title>Plant Genome Project.</title>
        <authorList>
            <person name="Zhang R.-G."/>
        </authorList>
    </citation>
    <scope>NUCLEOTIDE SEQUENCE [LARGE SCALE GENOMIC DNA]</scope>
    <source>
        <tissue evidence="1">Rhizome</tissue>
    </source>
</reference>
<gene>
    <name evidence="1" type="ORF">ZIOFF_037832</name>
</gene>
<dbReference type="AlphaFoldDB" id="A0A8J5GDQ7"/>
<evidence type="ECO:0000313" key="1">
    <source>
        <dbReference type="EMBL" id="KAG6505476.1"/>
    </source>
</evidence>
<evidence type="ECO:0000313" key="2">
    <source>
        <dbReference type="Proteomes" id="UP000734854"/>
    </source>
</evidence>
<dbReference type="PANTHER" id="PTHR37610">
    <property type="entry name" value="CCHC-TYPE DOMAIN-CONTAINING PROTEIN"/>
    <property type="match status" value="1"/>
</dbReference>
<dbReference type="EMBL" id="JACMSC010000010">
    <property type="protein sequence ID" value="KAG6505476.1"/>
    <property type="molecule type" value="Genomic_DNA"/>
</dbReference>
<keyword evidence="2" id="KW-1185">Reference proteome</keyword>
<dbReference type="PANTHER" id="PTHR37610:SF92">
    <property type="entry name" value="RETROTRANSPOSON COPIA-LIKE N-TERMINAL DOMAIN-CONTAINING PROTEIN"/>
    <property type="match status" value="1"/>
</dbReference>
<organism evidence="1 2">
    <name type="scientific">Zingiber officinale</name>
    <name type="common">Ginger</name>
    <name type="synonym">Amomum zingiber</name>
    <dbReference type="NCBI Taxonomy" id="94328"/>
    <lineage>
        <taxon>Eukaryota</taxon>
        <taxon>Viridiplantae</taxon>
        <taxon>Streptophyta</taxon>
        <taxon>Embryophyta</taxon>
        <taxon>Tracheophyta</taxon>
        <taxon>Spermatophyta</taxon>
        <taxon>Magnoliopsida</taxon>
        <taxon>Liliopsida</taxon>
        <taxon>Zingiberales</taxon>
        <taxon>Zingiberaceae</taxon>
        <taxon>Zingiber</taxon>
    </lineage>
</organism>
<proteinExistence type="predicted"/>
<accession>A0A8J5GDQ7</accession>
<name>A0A8J5GDQ7_ZINOF</name>
<dbReference type="Proteomes" id="UP000734854">
    <property type="component" value="Unassembled WGS sequence"/>
</dbReference>